<comment type="similarity">
    <text evidence="10">Belongs to the protein kinase superfamily.</text>
</comment>
<dbReference type="STRING" id="145388.A0A0D2JBJ3"/>
<evidence type="ECO:0000256" key="11">
    <source>
        <dbReference type="SAM" id="MobiDB-lite"/>
    </source>
</evidence>
<keyword evidence="2 10" id="KW-0723">Serine/threonine-protein kinase</keyword>
<dbReference type="InterPro" id="IPR051131">
    <property type="entry name" value="NEK_Ser/Thr_kinase_NIMA"/>
</dbReference>
<dbReference type="EMBL" id="KK102703">
    <property type="protein sequence ID" value="KIY97112.1"/>
    <property type="molecule type" value="Genomic_DNA"/>
</dbReference>
<name>A0A0D2JBJ3_9CHLO</name>
<dbReference type="CDD" id="cd08215">
    <property type="entry name" value="STKc_Nek"/>
    <property type="match status" value="1"/>
</dbReference>
<evidence type="ECO:0000256" key="10">
    <source>
        <dbReference type="RuleBase" id="RU000304"/>
    </source>
</evidence>
<feature type="region of interest" description="Disordered" evidence="11">
    <location>
        <begin position="228"/>
        <end position="265"/>
    </location>
</feature>
<evidence type="ECO:0000313" key="13">
    <source>
        <dbReference type="EMBL" id="KIY97112.1"/>
    </source>
</evidence>
<feature type="compositionally biased region" description="Low complexity" evidence="11">
    <location>
        <begin position="18"/>
        <end position="39"/>
    </location>
</feature>
<keyword evidence="6 9" id="KW-0067">ATP-binding</keyword>
<dbReference type="SUPFAM" id="SSF56112">
    <property type="entry name" value="Protein kinase-like (PK-like)"/>
    <property type="match status" value="1"/>
</dbReference>
<evidence type="ECO:0000256" key="5">
    <source>
        <dbReference type="ARBA" id="ARBA00022777"/>
    </source>
</evidence>
<dbReference type="Pfam" id="PF00069">
    <property type="entry name" value="Pkinase"/>
    <property type="match status" value="1"/>
</dbReference>
<dbReference type="GeneID" id="25728055"/>
<dbReference type="OrthoDB" id="248923at2759"/>
<dbReference type="InterPro" id="IPR017441">
    <property type="entry name" value="Protein_kinase_ATP_BS"/>
</dbReference>
<comment type="catalytic activity">
    <reaction evidence="7">
        <text>L-threonyl-[protein] + ATP = O-phospho-L-threonyl-[protein] + ADP + H(+)</text>
        <dbReference type="Rhea" id="RHEA:46608"/>
        <dbReference type="Rhea" id="RHEA-COMP:11060"/>
        <dbReference type="Rhea" id="RHEA-COMP:11605"/>
        <dbReference type="ChEBI" id="CHEBI:15378"/>
        <dbReference type="ChEBI" id="CHEBI:30013"/>
        <dbReference type="ChEBI" id="CHEBI:30616"/>
        <dbReference type="ChEBI" id="CHEBI:61977"/>
        <dbReference type="ChEBI" id="CHEBI:456216"/>
        <dbReference type="EC" id="2.7.11.1"/>
    </reaction>
</comment>
<dbReference type="InterPro" id="IPR011009">
    <property type="entry name" value="Kinase-like_dom_sf"/>
</dbReference>
<dbReference type="InterPro" id="IPR008271">
    <property type="entry name" value="Ser/Thr_kinase_AS"/>
</dbReference>
<evidence type="ECO:0000259" key="12">
    <source>
        <dbReference type="PROSITE" id="PS50011"/>
    </source>
</evidence>
<dbReference type="SMART" id="SM00220">
    <property type="entry name" value="S_TKc"/>
    <property type="match status" value="1"/>
</dbReference>
<dbReference type="RefSeq" id="XP_013896132.1">
    <property type="nucleotide sequence ID" value="XM_014040678.1"/>
</dbReference>
<feature type="domain" description="Protein kinase" evidence="12">
    <location>
        <begin position="56"/>
        <end position="367"/>
    </location>
</feature>
<evidence type="ECO:0000256" key="4">
    <source>
        <dbReference type="ARBA" id="ARBA00022741"/>
    </source>
</evidence>
<keyword evidence="14" id="KW-1185">Reference proteome</keyword>
<dbReference type="GO" id="GO:0004674">
    <property type="term" value="F:protein serine/threonine kinase activity"/>
    <property type="evidence" value="ECO:0007669"/>
    <property type="project" value="UniProtKB-KW"/>
</dbReference>
<dbReference type="Gene3D" id="1.10.510.10">
    <property type="entry name" value="Transferase(Phosphotransferase) domain 1"/>
    <property type="match status" value="1"/>
</dbReference>
<dbReference type="PROSITE" id="PS50011">
    <property type="entry name" value="PROTEIN_KINASE_DOM"/>
    <property type="match status" value="1"/>
</dbReference>
<dbReference type="PROSITE" id="PS00107">
    <property type="entry name" value="PROTEIN_KINASE_ATP"/>
    <property type="match status" value="1"/>
</dbReference>
<organism evidence="13 14">
    <name type="scientific">Monoraphidium neglectum</name>
    <dbReference type="NCBI Taxonomy" id="145388"/>
    <lineage>
        <taxon>Eukaryota</taxon>
        <taxon>Viridiplantae</taxon>
        <taxon>Chlorophyta</taxon>
        <taxon>core chlorophytes</taxon>
        <taxon>Chlorophyceae</taxon>
        <taxon>CS clade</taxon>
        <taxon>Sphaeropleales</taxon>
        <taxon>Selenastraceae</taxon>
        <taxon>Monoraphidium</taxon>
    </lineage>
</organism>
<evidence type="ECO:0000256" key="2">
    <source>
        <dbReference type="ARBA" id="ARBA00022527"/>
    </source>
</evidence>
<dbReference type="InterPro" id="IPR000719">
    <property type="entry name" value="Prot_kinase_dom"/>
</dbReference>
<evidence type="ECO:0000256" key="8">
    <source>
        <dbReference type="ARBA" id="ARBA00048679"/>
    </source>
</evidence>
<keyword evidence="4 9" id="KW-0547">Nucleotide-binding</keyword>
<evidence type="ECO:0000256" key="3">
    <source>
        <dbReference type="ARBA" id="ARBA00022679"/>
    </source>
</evidence>
<feature type="binding site" evidence="9">
    <location>
        <position position="85"/>
    </location>
    <ligand>
        <name>ATP</name>
        <dbReference type="ChEBI" id="CHEBI:30616"/>
    </ligand>
</feature>
<reference evidence="13 14" key="1">
    <citation type="journal article" date="2013" name="BMC Genomics">
        <title>Reconstruction of the lipid metabolism for the microalga Monoraphidium neglectum from its genome sequence reveals characteristics suitable for biofuel production.</title>
        <authorList>
            <person name="Bogen C."/>
            <person name="Al-Dilaimi A."/>
            <person name="Albersmeier A."/>
            <person name="Wichmann J."/>
            <person name="Grundmann M."/>
            <person name="Rupp O."/>
            <person name="Lauersen K.J."/>
            <person name="Blifernez-Klassen O."/>
            <person name="Kalinowski J."/>
            <person name="Goesmann A."/>
            <person name="Mussgnug J.H."/>
            <person name="Kruse O."/>
        </authorList>
    </citation>
    <scope>NUCLEOTIDE SEQUENCE [LARGE SCALE GENOMIC DNA]</scope>
    <source>
        <strain evidence="13 14">SAG 48.87</strain>
    </source>
</reference>
<evidence type="ECO:0000256" key="6">
    <source>
        <dbReference type="ARBA" id="ARBA00022840"/>
    </source>
</evidence>
<gene>
    <name evidence="13" type="ORF">MNEG_10851</name>
</gene>
<sequence length="367" mass="38826">MSGLSGAAAQPVHESSLGATSEASTTDSAPSAAGSGTGSAVNMVVTRPHQWLYKEYKLLEEIGSGGFGRVCKARRLVDGRMVVVKEIKTTALTPKQKARRPALRLAAAAGCSGAPTPGAATMDEVEVLAKMDHPNIVHYHDCFMDEVYINIVMEYCDGGDLTRLIKGRKEKGELLSEDDIMDKFVQVCLALQCVHAKGILHRDLKPSNVLVTSGGLLKIGDFGVSKISNQGGRGRTSPAGGRGASPQGLGRAHAPRNVGGSAAADGSMASTIVGTPHYLSPEMCDNKPYGRKSDIWALGCMLVELCTLQKAFDSSSISKIILSIMGGKYTPLPDSYGKELRGLVADLLQVDPSTRPSVSQILQKPYV</sequence>
<keyword evidence="3 13" id="KW-0808">Transferase</keyword>
<dbReference type="GO" id="GO:0005524">
    <property type="term" value="F:ATP binding"/>
    <property type="evidence" value="ECO:0007669"/>
    <property type="project" value="UniProtKB-UniRule"/>
</dbReference>
<evidence type="ECO:0000313" key="14">
    <source>
        <dbReference type="Proteomes" id="UP000054498"/>
    </source>
</evidence>
<evidence type="ECO:0000256" key="9">
    <source>
        <dbReference type="PROSITE-ProRule" id="PRU10141"/>
    </source>
</evidence>
<accession>A0A0D2JBJ3</accession>
<dbReference type="KEGG" id="mng:MNEG_10851"/>
<dbReference type="AlphaFoldDB" id="A0A0D2JBJ3"/>
<evidence type="ECO:0000256" key="7">
    <source>
        <dbReference type="ARBA" id="ARBA00047899"/>
    </source>
</evidence>
<proteinExistence type="inferred from homology"/>
<dbReference type="PANTHER" id="PTHR44899:SF3">
    <property type="entry name" value="SERINE_THREONINE-PROTEIN KINASE NEK1"/>
    <property type="match status" value="1"/>
</dbReference>
<dbReference type="EC" id="2.7.11.1" evidence="1"/>
<dbReference type="GO" id="GO:0106310">
    <property type="term" value="F:protein serine kinase activity"/>
    <property type="evidence" value="ECO:0007669"/>
    <property type="project" value="RHEA"/>
</dbReference>
<dbReference type="Proteomes" id="UP000054498">
    <property type="component" value="Unassembled WGS sequence"/>
</dbReference>
<comment type="catalytic activity">
    <reaction evidence="8">
        <text>L-seryl-[protein] + ATP = O-phospho-L-seryl-[protein] + ADP + H(+)</text>
        <dbReference type="Rhea" id="RHEA:17989"/>
        <dbReference type="Rhea" id="RHEA-COMP:9863"/>
        <dbReference type="Rhea" id="RHEA-COMP:11604"/>
        <dbReference type="ChEBI" id="CHEBI:15378"/>
        <dbReference type="ChEBI" id="CHEBI:29999"/>
        <dbReference type="ChEBI" id="CHEBI:30616"/>
        <dbReference type="ChEBI" id="CHEBI:83421"/>
        <dbReference type="ChEBI" id="CHEBI:456216"/>
        <dbReference type="EC" id="2.7.11.1"/>
    </reaction>
</comment>
<evidence type="ECO:0000256" key="1">
    <source>
        <dbReference type="ARBA" id="ARBA00012513"/>
    </source>
</evidence>
<dbReference type="PANTHER" id="PTHR44899">
    <property type="entry name" value="CAMK FAMILY PROTEIN KINASE"/>
    <property type="match status" value="1"/>
</dbReference>
<protein>
    <recommendedName>
        <fullName evidence="1">non-specific serine/threonine protein kinase</fullName>
        <ecNumber evidence="1">2.7.11.1</ecNumber>
    </recommendedName>
</protein>
<feature type="non-terminal residue" evidence="13">
    <location>
        <position position="367"/>
    </location>
</feature>
<feature type="region of interest" description="Disordered" evidence="11">
    <location>
        <begin position="1"/>
        <end position="39"/>
    </location>
</feature>
<keyword evidence="5 13" id="KW-0418">Kinase</keyword>
<dbReference type="PROSITE" id="PS00108">
    <property type="entry name" value="PROTEIN_KINASE_ST"/>
    <property type="match status" value="1"/>
</dbReference>